<dbReference type="GO" id="GO:0043565">
    <property type="term" value="F:sequence-specific DNA binding"/>
    <property type="evidence" value="ECO:0007669"/>
    <property type="project" value="InterPro"/>
</dbReference>
<dbReference type="GO" id="GO:0006355">
    <property type="term" value="P:regulation of DNA-templated transcription"/>
    <property type="evidence" value="ECO:0007669"/>
    <property type="project" value="InterPro"/>
</dbReference>
<dbReference type="PROSITE" id="PS50113">
    <property type="entry name" value="PAC"/>
    <property type="match status" value="1"/>
</dbReference>
<sequence length="578" mass="63568">MFKNEHFLLNTKIATLSIDTTLEEVSSYLKEGIGVIAYSESGTCLITPEDAALLPALSPKNIAALMATSSFFLAETKQWDDNENLLSSSQELARLASNRPLLIKDKEGNIRGYSSLSDLAHAANLEQQKWASYFTSLADTVTDAVTVVDRDGAVICWNTVAEELYQLPSEDILGKRIGEHFDVETLMVLKILDEGRMIRNTYHRPRPDTHVLINASPIRDAQGLIIGGIATEQDITQLVRLNEQLTAADSFGLPNREQTEDLFTLIKGKGPAIGKVIGWAKKVAATETPVLLIGESGVGKEQLAHIIHQSSSRSEHPFLTLNCGIVPAGLLEAELFGYQGGAFTGSETGEAGKLEQAKDGTLFINEVEKLPLELQAKLYHSITQQTIVRSGGSQPIRVRTRIIIATTQDLAAKLVTHEFRADLYYALNVISIRIPPLRDRTEDIPAMVHMYLKQFSLHYQKPVPVLSPEVILALTNYAWPGNIQELKNVIERCVILSDEDNIQLEHLPAALQEGQPSLSSFEGDSAAILLKNKVSDEEEITLIEEALAKTAGNKSAAAKLLGISRGTLYNKMKEYEME</sequence>
<dbReference type="PANTHER" id="PTHR32071">
    <property type="entry name" value="TRANSCRIPTIONAL REGULATORY PROTEIN"/>
    <property type="match status" value="1"/>
</dbReference>
<dbReference type="SMART" id="SM00382">
    <property type="entry name" value="AAA"/>
    <property type="match status" value="1"/>
</dbReference>
<dbReference type="InterPro" id="IPR027417">
    <property type="entry name" value="P-loop_NTPase"/>
</dbReference>
<dbReference type="Pfam" id="PF00158">
    <property type="entry name" value="Sigma54_activat"/>
    <property type="match status" value="1"/>
</dbReference>
<dbReference type="RefSeq" id="WP_161406265.1">
    <property type="nucleotide sequence ID" value="NZ_WTUZ01000010.1"/>
</dbReference>
<evidence type="ECO:0000259" key="6">
    <source>
        <dbReference type="PROSITE" id="PS50112"/>
    </source>
</evidence>
<dbReference type="Gene3D" id="1.10.8.60">
    <property type="match status" value="1"/>
</dbReference>
<keyword evidence="9" id="KW-1185">Reference proteome</keyword>
<dbReference type="PROSITE" id="PS50112">
    <property type="entry name" value="PAS"/>
    <property type="match status" value="1"/>
</dbReference>
<feature type="domain" description="Sigma-54 factor interaction" evidence="5">
    <location>
        <begin position="266"/>
        <end position="495"/>
    </location>
</feature>
<dbReference type="InterPro" id="IPR003593">
    <property type="entry name" value="AAA+_ATPase"/>
</dbReference>
<dbReference type="SUPFAM" id="SSF52540">
    <property type="entry name" value="P-loop containing nucleoside triphosphate hydrolases"/>
    <property type="match status" value="1"/>
</dbReference>
<dbReference type="PANTHER" id="PTHR32071:SF57">
    <property type="entry name" value="C4-DICARBOXYLATE TRANSPORT TRANSCRIPTIONAL REGULATORY PROTEIN DCTD"/>
    <property type="match status" value="1"/>
</dbReference>
<evidence type="ECO:0000313" key="9">
    <source>
        <dbReference type="Proteomes" id="UP000481087"/>
    </source>
</evidence>
<dbReference type="InterPro" id="IPR013656">
    <property type="entry name" value="PAS_4"/>
</dbReference>
<dbReference type="SMART" id="SM00091">
    <property type="entry name" value="PAS"/>
    <property type="match status" value="1"/>
</dbReference>
<dbReference type="CDD" id="cd00009">
    <property type="entry name" value="AAA"/>
    <property type="match status" value="1"/>
</dbReference>
<keyword evidence="4" id="KW-0804">Transcription</keyword>
<dbReference type="FunFam" id="3.40.50.300:FF:000006">
    <property type="entry name" value="DNA-binding transcriptional regulator NtrC"/>
    <property type="match status" value="1"/>
</dbReference>
<dbReference type="InterPro" id="IPR025662">
    <property type="entry name" value="Sigma_54_int_dom_ATP-bd_1"/>
</dbReference>
<keyword evidence="3" id="KW-0805">Transcription regulation</keyword>
<dbReference type="SUPFAM" id="SSF46689">
    <property type="entry name" value="Homeodomain-like"/>
    <property type="match status" value="1"/>
</dbReference>
<dbReference type="InterPro" id="IPR058031">
    <property type="entry name" value="AAA_lid_NorR"/>
</dbReference>
<dbReference type="GO" id="GO:0005524">
    <property type="term" value="F:ATP binding"/>
    <property type="evidence" value="ECO:0007669"/>
    <property type="project" value="UniProtKB-KW"/>
</dbReference>
<dbReference type="AlphaFoldDB" id="A0A6L8UYC3"/>
<feature type="domain" description="PAS" evidence="6">
    <location>
        <begin position="130"/>
        <end position="175"/>
    </location>
</feature>
<dbReference type="InterPro" id="IPR002078">
    <property type="entry name" value="Sigma_54_int"/>
</dbReference>
<accession>A0A6L8UYC3</accession>
<dbReference type="InterPro" id="IPR000014">
    <property type="entry name" value="PAS"/>
</dbReference>
<evidence type="ECO:0000259" key="7">
    <source>
        <dbReference type="PROSITE" id="PS50113"/>
    </source>
</evidence>
<reference evidence="8 9" key="1">
    <citation type="submission" date="2019-12" db="EMBL/GenBank/DDBJ databases">
        <title>Paenibacillus sp. nov. sp. isolated from soil.</title>
        <authorList>
            <person name="Kim J."/>
            <person name="Jeong S.E."/>
            <person name="Jung H.S."/>
            <person name="Jeon C.O."/>
        </authorList>
    </citation>
    <scope>NUCLEOTIDE SEQUENCE [LARGE SCALE GENOMIC DNA]</scope>
    <source>
        <strain evidence="8 9">5J-6</strain>
    </source>
</reference>
<dbReference type="Gene3D" id="3.40.50.300">
    <property type="entry name" value="P-loop containing nucleotide triphosphate hydrolases"/>
    <property type="match status" value="1"/>
</dbReference>
<organism evidence="8 9">
    <name type="scientific">Paenibacillus silvestris</name>
    <dbReference type="NCBI Taxonomy" id="2606219"/>
    <lineage>
        <taxon>Bacteria</taxon>
        <taxon>Bacillati</taxon>
        <taxon>Bacillota</taxon>
        <taxon>Bacilli</taxon>
        <taxon>Bacillales</taxon>
        <taxon>Paenibacillaceae</taxon>
        <taxon>Paenibacillus</taxon>
    </lineage>
</organism>
<evidence type="ECO:0000256" key="2">
    <source>
        <dbReference type="ARBA" id="ARBA00022840"/>
    </source>
</evidence>
<feature type="domain" description="PAC" evidence="7">
    <location>
        <begin position="191"/>
        <end position="247"/>
    </location>
</feature>
<dbReference type="PROSITE" id="PS00675">
    <property type="entry name" value="SIGMA54_INTERACT_1"/>
    <property type="match status" value="1"/>
</dbReference>
<dbReference type="Pfam" id="PF25601">
    <property type="entry name" value="AAA_lid_14"/>
    <property type="match status" value="1"/>
</dbReference>
<keyword evidence="2" id="KW-0067">ATP-binding</keyword>
<keyword evidence="1" id="KW-0547">Nucleotide-binding</keyword>
<dbReference type="Gene3D" id="1.10.10.60">
    <property type="entry name" value="Homeodomain-like"/>
    <property type="match status" value="1"/>
</dbReference>
<dbReference type="SUPFAM" id="SSF55785">
    <property type="entry name" value="PYP-like sensor domain (PAS domain)"/>
    <property type="match status" value="1"/>
</dbReference>
<dbReference type="Pfam" id="PF02954">
    <property type="entry name" value="HTH_8"/>
    <property type="match status" value="1"/>
</dbReference>
<comment type="caution">
    <text evidence="8">The sequence shown here is derived from an EMBL/GenBank/DDBJ whole genome shotgun (WGS) entry which is preliminary data.</text>
</comment>
<dbReference type="PRINTS" id="PR01590">
    <property type="entry name" value="HTHFIS"/>
</dbReference>
<evidence type="ECO:0000256" key="4">
    <source>
        <dbReference type="ARBA" id="ARBA00023163"/>
    </source>
</evidence>
<gene>
    <name evidence="8" type="ORF">GQF01_08050</name>
</gene>
<dbReference type="Gene3D" id="3.30.450.20">
    <property type="entry name" value="PAS domain"/>
    <property type="match status" value="1"/>
</dbReference>
<dbReference type="Proteomes" id="UP000481087">
    <property type="component" value="Unassembled WGS sequence"/>
</dbReference>
<name>A0A6L8UYC3_9BACL</name>
<dbReference type="InterPro" id="IPR000700">
    <property type="entry name" value="PAS-assoc_C"/>
</dbReference>
<dbReference type="InterPro" id="IPR002197">
    <property type="entry name" value="HTH_Fis"/>
</dbReference>
<dbReference type="EMBL" id="WTUZ01000010">
    <property type="protein sequence ID" value="MZQ82089.1"/>
    <property type="molecule type" value="Genomic_DNA"/>
</dbReference>
<dbReference type="PROSITE" id="PS50045">
    <property type="entry name" value="SIGMA54_INTERACT_4"/>
    <property type="match status" value="1"/>
</dbReference>
<protein>
    <submittedName>
        <fullName evidence="8">PAS domain-containing protein</fullName>
    </submittedName>
</protein>
<evidence type="ECO:0000256" key="1">
    <source>
        <dbReference type="ARBA" id="ARBA00022741"/>
    </source>
</evidence>
<dbReference type="InterPro" id="IPR009057">
    <property type="entry name" value="Homeodomain-like_sf"/>
</dbReference>
<evidence type="ECO:0000313" key="8">
    <source>
        <dbReference type="EMBL" id="MZQ82089.1"/>
    </source>
</evidence>
<dbReference type="CDD" id="cd00130">
    <property type="entry name" value="PAS"/>
    <property type="match status" value="1"/>
</dbReference>
<proteinExistence type="predicted"/>
<dbReference type="NCBIfam" id="TIGR00229">
    <property type="entry name" value="sensory_box"/>
    <property type="match status" value="1"/>
</dbReference>
<evidence type="ECO:0000256" key="3">
    <source>
        <dbReference type="ARBA" id="ARBA00023015"/>
    </source>
</evidence>
<evidence type="ECO:0000259" key="5">
    <source>
        <dbReference type="PROSITE" id="PS50045"/>
    </source>
</evidence>
<dbReference type="Pfam" id="PF08448">
    <property type="entry name" value="PAS_4"/>
    <property type="match status" value="1"/>
</dbReference>
<dbReference type="InterPro" id="IPR035965">
    <property type="entry name" value="PAS-like_dom_sf"/>
</dbReference>